<reference evidence="3" key="1">
    <citation type="journal article" date="2017" name="Nat. Ecol. Evol.">
        <title>Genome expansion and lineage-specific genetic innovations in the forest pathogenic fungi Armillaria.</title>
        <authorList>
            <person name="Sipos G."/>
            <person name="Prasanna A.N."/>
            <person name="Walter M.C."/>
            <person name="O'Connor E."/>
            <person name="Balint B."/>
            <person name="Krizsan K."/>
            <person name="Kiss B."/>
            <person name="Hess J."/>
            <person name="Varga T."/>
            <person name="Slot J."/>
            <person name="Riley R."/>
            <person name="Boka B."/>
            <person name="Rigling D."/>
            <person name="Barry K."/>
            <person name="Lee J."/>
            <person name="Mihaltcheva S."/>
            <person name="LaButti K."/>
            <person name="Lipzen A."/>
            <person name="Waldron R."/>
            <person name="Moloney N.M."/>
            <person name="Sperisen C."/>
            <person name="Kredics L."/>
            <person name="Vagvoelgyi C."/>
            <person name="Patrignani A."/>
            <person name="Fitzpatrick D."/>
            <person name="Nagy I."/>
            <person name="Doyle S."/>
            <person name="Anderson J.B."/>
            <person name="Grigoriev I.V."/>
            <person name="Gueldener U."/>
            <person name="Muensterkoetter M."/>
            <person name="Nagy L.G."/>
        </authorList>
    </citation>
    <scope>NUCLEOTIDE SEQUENCE [LARGE SCALE GENOMIC DNA]</scope>
    <source>
        <strain evidence="3">28-4</strain>
    </source>
</reference>
<feature type="domain" description="Integrase core" evidence="1">
    <location>
        <begin position="3"/>
        <end position="136"/>
    </location>
</feature>
<dbReference type="STRING" id="1076256.A0A2H3B2T8"/>
<keyword evidence="3" id="KW-1185">Reference proteome</keyword>
<evidence type="ECO:0000313" key="2">
    <source>
        <dbReference type="EMBL" id="PBK58927.1"/>
    </source>
</evidence>
<name>A0A2H3B2T8_9AGAR</name>
<evidence type="ECO:0000313" key="3">
    <source>
        <dbReference type="Proteomes" id="UP000218334"/>
    </source>
</evidence>
<organism evidence="2 3">
    <name type="scientific">Armillaria solidipes</name>
    <dbReference type="NCBI Taxonomy" id="1076256"/>
    <lineage>
        <taxon>Eukaryota</taxon>
        <taxon>Fungi</taxon>
        <taxon>Dikarya</taxon>
        <taxon>Basidiomycota</taxon>
        <taxon>Agaricomycotina</taxon>
        <taxon>Agaricomycetes</taxon>
        <taxon>Agaricomycetidae</taxon>
        <taxon>Agaricales</taxon>
        <taxon>Marasmiineae</taxon>
        <taxon>Physalacriaceae</taxon>
        <taxon>Armillaria</taxon>
    </lineage>
</organism>
<dbReference type="PANTHER" id="PTHR46791">
    <property type="entry name" value="EXPRESSED PROTEIN"/>
    <property type="match status" value="1"/>
</dbReference>
<accession>A0A2H3B2T8</accession>
<dbReference type="PANTHER" id="PTHR46791:SF5">
    <property type="entry name" value="CLR5 DOMAIN-CONTAINING PROTEIN-RELATED"/>
    <property type="match status" value="1"/>
</dbReference>
<gene>
    <name evidence="2" type="ORF">ARMSODRAFT_899895</name>
</gene>
<protein>
    <recommendedName>
        <fullName evidence="1">Integrase core domain-containing protein</fullName>
    </recommendedName>
</protein>
<evidence type="ECO:0000259" key="1">
    <source>
        <dbReference type="Pfam" id="PF24764"/>
    </source>
</evidence>
<proteinExistence type="predicted"/>
<dbReference type="AlphaFoldDB" id="A0A2H3B2T8"/>
<dbReference type="InterPro" id="IPR058913">
    <property type="entry name" value="Integrase_dom_put"/>
</dbReference>
<sequence>MVFLDATLFWGVPKHIHGDHGVENLYTAQWIENYQGVLSNPYIWGQSVHNTRAERMWVETSRSWCDHWYEFFMELEASYGLDHDNSSHIWLLQCLFLAKIDEQACLWVDDWNNHKIPLEGKRPESPYNMWIESQLMDGMRGLQHVSPTDPHHVDPFAAIPNMGVNSDILTLLEQRHQGLTPETLLTTFLEVLAESLAYVPCEPPNCPLTPEEVDVLDRTIATSPGMGDESGLGRRVLWIHAL</sequence>
<dbReference type="EMBL" id="KZ293518">
    <property type="protein sequence ID" value="PBK58927.1"/>
    <property type="molecule type" value="Genomic_DNA"/>
</dbReference>
<dbReference type="Proteomes" id="UP000218334">
    <property type="component" value="Unassembled WGS sequence"/>
</dbReference>
<dbReference type="Pfam" id="PF24764">
    <property type="entry name" value="rva_4"/>
    <property type="match status" value="1"/>
</dbReference>